<sequence>MLKRAPKVGRQLVVGNPSLAAHFSHMNRRADGSPMLVEEVMEGSNTPLLWNCVCGNVFLKAPVGLLKAKHAMCRMPGCTGTQTTPKKVNVFRRSKAR</sequence>
<keyword evidence="2" id="KW-1185">Reference proteome</keyword>
<name>A0ABD1ZE16_9MARC</name>
<accession>A0ABD1ZE16</accession>
<protein>
    <submittedName>
        <fullName evidence="1">Uncharacterized protein</fullName>
    </submittedName>
</protein>
<comment type="caution">
    <text evidence="1">The sequence shown here is derived from an EMBL/GenBank/DDBJ whole genome shotgun (WGS) entry which is preliminary data.</text>
</comment>
<dbReference type="Proteomes" id="UP001605036">
    <property type="component" value="Unassembled WGS sequence"/>
</dbReference>
<evidence type="ECO:0000313" key="2">
    <source>
        <dbReference type="Proteomes" id="UP001605036"/>
    </source>
</evidence>
<proteinExistence type="predicted"/>
<dbReference type="EMBL" id="JBHFFA010000001">
    <property type="protein sequence ID" value="KAL2649593.1"/>
    <property type="molecule type" value="Genomic_DNA"/>
</dbReference>
<evidence type="ECO:0000313" key="1">
    <source>
        <dbReference type="EMBL" id="KAL2649593.1"/>
    </source>
</evidence>
<reference evidence="1 2" key="1">
    <citation type="submission" date="2024-09" db="EMBL/GenBank/DDBJ databases">
        <title>Chromosome-scale assembly of Riccia fluitans.</title>
        <authorList>
            <person name="Paukszto L."/>
            <person name="Sawicki J."/>
            <person name="Karawczyk K."/>
            <person name="Piernik-Szablinska J."/>
            <person name="Szczecinska M."/>
            <person name="Mazdziarz M."/>
        </authorList>
    </citation>
    <scope>NUCLEOTIDE SEQUENCE [LARGE SCALE GENOMIC DNA]</scope>
    <source>
        <strain evidence="1">Rf_01</strain>
        <tissue evidence="1">Aerial parts of the thallus</tissue>
    </source>
</reference>
<dbReference type="AlphaFoldDB" id="A0ABD1ZE16"/>
<gene>
    <name evidence="1" type="ORF">R1flu_017721</name>
</gene>
<organism evidence="1 2">
    <name type="scientific">Riccia fluitans</name>
    <dbReference type="NCBI Taxonomy" id="41844"/>
    <lineage>
        <taxon>Eukaryota</taxon>
        <taxon>Viridiplantae</taxon>
        <taxon>Streptophyta</taxon>
        <taxon>Embryophyta</taxon>
        <taxon>Marchantiophyta</taxon>
        <taxon>Marchantiopsida</taxon>
        <taxon>Marchantiidae</taxon>
        <taxon>Marchantiales</taxon>
        <taxon>Ricciaceae</taxon>
        <taxon>Riccia</taxon>
    </lineage>
</organism>